<keyword evidence="4" id="KW-1185">Reference proteome</keyword>
<evidence type="ECO:0000313" key="3">
    <source>
        <dbReference type="EMBL" id="KEQ08642.1"/>
    </source>
</evidence>
<evidence type="ECO:0000313" key="4">
    <source>
        <dbReference type="Proteomes" id="UP000052167"/>
    </source>
</evidence>
<evidence type="ECO:0000256" key="2">
    <source>
        <dbReference type="ARBA" id="ARBA00022649"/>
    </source>
</evidence>
<dbReference type="EMBL" id="JOKJ01000009">
    <property type="protein sequence ID" value="KEQ08642.1"/>
    <property type="molecule type" value="Genomic_DNA"/>
</dbReference>
<reference evidence="3 4" key="1">
    <citation type="submission" date="2014-06" db="EMBL/GenBank/DDBJ databases">
        <title>Rhizobium pelagicum/R2-400B4.</title>
        <authorList>
            <person name="Kimes N.E."/>
            <person name="Lopez-Perez M."/>
        </authorList>
    </citation>
    <scope>NUCLEOTIDE SEQUENCE [LARGE SCALE GENOMIC DNA]</scope>
    <source>
        <strain evidence="3 4">R2-400B4</strain>
    </source>
</reference>
<dbReference type="Proteomes" id="UP000052167">
    <property type="component" value="Unassembled WGS sequence"/>
</dbReference>
<proteinExistence type="inferred from homology"/>
<dbReference type="PANTHER" id="PTHR33755:SF6">
    <property type="entry name" value="PLASMID STABILIZATION SYSTEM PROTEIN"/>
    <property type="match status" value="1"/>
</dbReference>
<dbReference type="OrthoDB" id="595470at2"/>
<name>A0A922P1Q7_9HYPH</name>
<accession>A0A922P1Q7</accession>
<keyword evidence="2" id="KW-1277">Toxin-antitoxin system</keyword>
<dbReference type="Gene3D" id="3.30.2310.20">
    <property type="entry name" value="RelE-like"/>
    <property type="match status" value="1"/>
</dbReference>
<dbReference type="AlphaFoldDB" id="A0A922P1Q7"/>
<sequence>MNVSFTPQAVDDLVEIHSHIATIDRLSADRVLSRIRQVIEMFEIFPLLGREGLVKGTGEFAISGLPYTIVYRIASATELDVLTIIHQRKLYPPQGS</sequence>
<gene>
    <name evidence="3" type="ORF">GV68_25950</name>
</gene>
<dbReference type="InterPro" id="IPR007712">
    <property type="entry name" value="RelE/ParE_toxin"/>
</dbReference>
<comment type="caution">
    <text evidence="3">The sequence shown here is derived from an EMBL/GenBank/DDBJ whole genome shotgun (WGS) entry which is preliminary data.</text>
</comment>
<comment type="similarity">
    <text evidence="1">Belongs to the RelE toxin family.</text>
</comment>
<protein>
    <submittedName>
        <fullName evidence="3">Addiction module toxin, RelE/StbE family protein</fullName>
    </submittedName>
</protein>
<dbReference type="InterPro" id="IPR051803">
    <property type="entry name" value="TA_system_RelE-like_toxin"/>
</dbReference>
<evidence type="ECO:0000256" key="1">
    <source>
        <dbReference type="ARBA" id="ARBA00006226"/>
    </source>
</evidence>
<dbReference type="Pfam" id="PF05016">
    <property type="entry name" value="ParE_toxin"/>
    <property type="match status" value="1"/>
</dbReference>
<dbReference type="InterPro" id="IPR035093">
    <property type="entry name" value="RelE/ParE_toxin_dom_sf"/>
</dbReference>
<dbReference type="PANTHER" id="PTHR33755">
    <property type="entry name" value="TOXIN PARE1-RELATED"/>
    <property type="match status" value="1"/>
</dbReference>
<dbReference type="RefSeq" id="WP_037165240.1">
    <property type="nucleotide sequence ID" value="NZ_CAJXID010000036.1"/>
</dbReference>
<organism evidence="3 4">
    <name type="scientific">Pseudorhizobium pelagicum</name>
    <dbReference type="NCBI Taxonomy" id="1509405"/>
    <lineage>
        <taxon>Bacteria</taxon>
        <taxon>Pseudomonadati</taxon>
        <taxon>Pseudomonadota</taxon>
        <taxon>Alphaproteobacteria</taxon>
        <taxon>Hyphomicrobiales</taxon>
        <taxon>Rhizobiaceae</taxon>
        <taxon>Rhizobium/Agrobacterium group</taxon>
        <taxon>Pseudorhizobium</taxon>
    </lineage>
</organism>